<evidence type="ECO:0000256" key="2">
    <source>
        <dbReference type="ARBA" id="ARBA00004954"/>
    </source>
</evidence>
<dbReference type="Pfam" id="PF02142">
    <property type="entry name" value="MGS"/>
    <property type="match status" value="1"/>
</dbReference>
<comment type="domain">
    <text evidence="8">The IMP cyclohydrolase activity resides in the N-terminal region.</text>
</comment>
<dbReference type="SMART" id="SM00851">
    <property type="entry name" value="MGS"/>
    <property type="match status" value="1"/>
</dbReference>
<dbReference type="PANTHER" id="PTHR11692">
    <property type="entry name" value="BIFUNCTIONAL PURINE BIOSYNTHESIS PROTEIN PURH"/>
    <property type="match status" value="1"/>
</dbReference>
<comment type="catalytic activity">
    <reaction evidence="8">
        <text>(6R)-10-formyltetrahydrofolate + 5-amino-1-(5-phospho-beta-D-ribosyl)imidazole-4-carboxamide = 5-formamido-1-(5-phospho-D-ribosyl)imidazole-4-carboxamide + (6S)-5,6,7,8-tetrahydrofolate</text>
        <dbReference type="Rhea" id="RHEA:22192"/>
        <dbReference type="ChEBI" id="CHEBI:57453"/>
        <dbReference type="ChEBI" id="CHEBI:58467"/>
        <dbReference type="ChEBI" id="CHEBI:58475"/>
        <dbReference type="ChEBI" id="CHEBI:195366"/>
        <dbReference type="EC" id="2.1.2.3"/>
    </reaction>
</comment>
<dbReference type="HAMAP" id="MF_00139">
    <property type="entry name" value="PurH"/>
    <property type="match status" value="1"/>
</dbReference>
<evidence type="ECO:0000256" key="5">
    <source>
        <dbReference type="ARBA" id="ARBA00022755"/>
    </source>
</evidence>
<dbReference type="RefSeq" id="WP_015797791.1">
    <property type="nucleotide sequence ID" value="NC_013124.1"/>
</dbReference>
<dbReference type="GO" id="GO:0004643">
    <property type="term" value="F:phosphoribosylaminoimidazolecarboxamide formyltransferase activity"/>
    <property type="evidence" value="ECO:0007669"/>
    <property type="project" value="UniProtKB-UniRule"/>
</dbReference>
<dbReference type="EMBL" id="CP001631">
    <property type="protein sequence ID" value="ACU53290.1"/>
    <property type="molecule type" value="Genomic_DNA"/>
</dbReference>
<keyword evidence="11" id="KW-1185">Reference proteome</keyword>
<dbReference type="Proteomes" id="UP000000771">
    <property type="component" value="Chromosome"/>
</dbReference>
<evidence type="ECO:0000256" key="6">
    <source>
        <dbReference type="ARBA" id="ARBA00022801"/>
    </source>
</evidence>
<dbReference type="SUPFAM" id="SSF52335">
    <property type="entry name" value="Methylglyoxal synthase-like"/>
    <property type="match status" value="1"/>
</dbReference>
<dbReference type="GO" id="GO:0005829">
    <property type="term" value="C:cytosol"/>
    <property type="evidence" value="ECO:0007669"/>
    <property type="project" value="TreeGrafter"/>
</dbReference>
<dbReference type="EC" id="2.1.2.3" evidence="8"/>
<comment type="pathway">
    <text evidence="2 8">Purine metabolism; IMP biosynthesis via de novo pathway; 5-formamido-1-(5-phospho-D-ribosyl)imidazole-4-carboxamide from 5-amino-1-(5-phospho-D-ribosyl)imidazole-4-carboxamide (10-formyl THF route): step 1/1.</text>
</comment>
<dbReference type="CDD" id="cd01421">
    <property type="entry name" value="IMPCH"/>
    <property type="match status" value="1"/>
</dbReference>
<evidence type="ECO:0000256" key="4">
    <source>
        <dbReference type="ARBA" id="ARBA00022679"/>
    </source>
</evidence>
<organism evidence="10 11">
    <name type="scientific">Acidimicrobium ferrooxidans (strain DSM 10331 / JCM 15462 / NBRC 103882 / ICP)</name>
    <dbReference type="NCBI Taxonomy" id="525909"/>
    <lineage>
        <taxon>Bacteria</taxon>
        <taxon>Bacillati</taxon>
        <taxon>Actinomycetota</taxon>
        <taxon>Acidimicrobiia</taxon>
        <taxon>Acidimicrobiales</taxon>
        <taxon>Acidimicrobiaceae</taxon>
        <taxon>Acidimicrobium</taxon>
    </lineage>
</organism>
<comment type="similarity">
    <text evidence="3 8">Belongs to the PurH family.</text>
</comment>
<dbReference type="Gene3D" id="3.40.140.20">
    <property type="match status" value="2"/>
</dbReference>
<dbReference type="AlphaFoldDB" id="C7M2P6"/>
<dbReference type="PANTHER" id="PTHR11692:SF0">
    <property type="entry name" value="BIFUNCTIONAL PURINE BIOSYNTHESIS PROTEIN ATIC"/>
    <property type="match status" value="1"/>
</dbReference>
<dbReference type="PROSITE" id="PS51855">
    <property type="entry name" value="MGS"/>
    <property type="match status" value="1"/>
</dbReference>
<evidence type="ECO:0000259" key="9">
    <source>
        <dbReference type="PROSITE" id="PS51855"/>
    </source>
</evidence>
<sequence length="497" mass="51914">MARALISLYDKAGLERVARPLHAAGWRIVASGGTGEALRGLGVPFEPVEELTGFASMLDGRVKTLHPAVFGPILADLERPHHATTLEEAGWEPIDLVVVGLYPFASDPSVDLIDIGGPSLVRAAAKSADRVTVLVDPADFGLVDEVIAGNVDRPLRRRLAAKAFATTSAYDAAVATWLGGGEGSLPDPLVLPLERVAVTRYGENPHQRGALYAPIGTRRGFAEARWHGGLEPSWLNIADADAAARLVARLGPEPAAVVVKHAGPCGAAVAPTLAEAYELAFAGDPVSAFGGVVALGGVLDVAVAEALLAHPKADVIVATAIDDDAAQALLARRPKTRLVELAIDRDEPWWVRSVAGGVLVQEPDQLEEPTDLELVTSRVPTDEERRDAWIAHVVCASTQSNAVVIARQGAVVGVGQGQPSRVDAARLAVGRAGARAQGGAAASDAFFPFPDGLETLIDAGVTCVVAPAGSVRDDEIRAVAEGRGVSLLVAPRRHFRH</sequence>
<dbReference type="SMART" id="SM00798">
    <property type="entry name" value="AICARFT_IMPCHas"/>
    <property type="match status" value="1"/>
</dbReference>
<feature type="domain" description="MGS-like" evidence="9">
    <location>
        <begin position="1"/>
        <end position="135"/>
    </location>
</feature>
<name>C7M2P6_ACIFD</name>
<dbReference type="InterPro" id="IPR002695">
    <property type="entry name" value="PurH-like"/>
</dbReference>
<evidence type="ECO:0000256" key="1">
    <source>
        <dbReference type="ARBA" id="ARBA00004844"/>
    </source>
</evidence>
<dbReference type="FunFam" id="3.40.50.1380:FF:000001">
    <property type="entry name" value="Bifunctional purine biosynthesis protein PurH"/>
    <property type="match status" value="1"/>
</dbReference>
<evidence type="ECO:0000313" key="10">
    <source>
        <dbReference type="EMBL" id="ACU53290.1"/>
    </source>
</evidence>
<dbReference type="STRING" id="525909.Afer_0322"/>
<keyword evidence="7 8" id="KW-0511">Multifunctional enzyme</keyword>
<dbReference type="InterPro" id="IPR036914">
    <property type="entry name" value="MGS-like_dom_sf"/>
</dbReference>
<dbReference type="InterPro" id="IPR011607">
    <property type="entry name" value="MGS-like_dom"/>
</dbReference>
<dbReference type="UniPathway" id="UPA00074">
    <property type="reaction ID" value="UER00133"/>
</dbReference>
<dbReference type="InterPro" id="IPR024051">
    <property type="entry name" value="AICAR_Tfase_dup_dom_sf"/>
</dbReference>
<keyword evidence="4 8" id="KW-0808">Transferase</keyword>
<dbReference type="KEGG" id="afo:Afer_0322"/>
<dbReference type="PIRSF" id="PIRSF000414">
    <property type="entry name" value="AICARFT_IMPCHas"/>
    <property type="match status" value="1"/>
</dbReference>
<accession>C7M2P6</accession>
<dbReference type="Pfam" id="PF01808">
    <property type="entry name" value="AICARFT_IMPCHas"/>
    <property type="match status" value="1"/>
</dbReference>
<dbReference type="NCBIfam" id="NF002049">
    <property type="entry name" value="PRK00881.1"/>
    <property type="match status" value="1"/>
</dbReference>
<gene>
    <name evidence="8" type="primary">purH</name>
    <name evidence="10" type="ordered locus">Afer_0322</name>
</gene>
<keyword evidence="5 8" id="KW-0658">Purine biosynthesis</keyword>
<evidence type="ECO:0000256" key="8">
    <source>
        <dbReference type="HAMAP-Rule" id="MF_00139"/>
    </source>
</evidence>
<dbReference type="InterPro" id="IPR016193">
    <property type="entry name" value="Cytidine_deaminase-like"/>
</dbReference>
<evidence type="ECO:0000256" key="3">
    <source>
        <dbReference type="ARBA" id="ARBA00007667"/>
    </source>
</evidence>
<dbReference type="HOGENOM" id="CLU_016316_5_2_11"/>
<keyword evidence="6 8" id="KW-0378">Hydrolase</keyword>
<dbReference type="GO" id="GO:0006189">
    <property type="term" value="P:'de novo' IMP biosynthetic process"/>
    <property type="evidence" value="ECO:0007669"/>
    <property type="project" value="UniProtKB-UniRule"/>
</dbReference>
<dbReference type="GO" id="GO:0003937">
    <property type="term" value="F:IMP cyclohydrolase activity"/>
    <property type="evidence" value="ECO:0007669"/>
    <property type="project" value="UniProtKB-UniRule"/>
</dbReference>
<evidence type="ECO:0000313" key="11">
    <source>
        <dbReference type="Proteomes" id="UP000000771"/>
    </source>
</evidence>
<dbReference type="Gene3D" id="3.40.50.1380">
    <property type="entry name" value="Methylglyoxal synthase-like domain"/>
    <property type="match status" value="1"/>
</dbReference>
<dbReference type="eggNOG" id="COG0138">
    <property type="taxonomic scope" value="Bacteria"/>
</dbReference>
<proteinExistence type="inferred from homology"/>
<comment type="pathway">
    <text evidence="1 8">Purine metabolism; IMP biosynthesis via de novo pathway; IMP from 5-formamido-1-(5-phospho-D-ribosyl)imidazole-4-carboxamide: step 1/1.</text>
</comment>
<dbReference type="EC" id="3.5.4.10" evidence="8"/>
<reference evidence="10 11" key="1">
    <citation type="journal article" date="2009" name="Stand. Genomic Sci.">
        <title>Complete genome sequence of Acidimicrobium ferrooxidans type strain (ICP).</title>
        <authorList>
            <person name="Clum A."/>
            <person name="Nolan M."/>
            <person name="Lang E."/>
            <person name="Glavina Del Rio T."/>
            <person name="Tice H."/>
            <person name="Copeland A."/>
            <person name="Cheng J.F."/>
            <person name="Lucas S."/>
            <person name="Chen F."/>
            <person name="Bruce D."/>
            <person name="Goodwin L."/>
            <person name="Pitluck S."/>
            <person name="Ivanova N."/>
            <person name="Mavrommatis K."/>
            <person name="Mikhailova N."/>
            <person name="Pati A."/>
            <person name="Chen A."/>
            <person name="Palaniappan K."/>
            <person name="Goker M."/>
            <person name="Spring S."/>
            <person name="Land M."/>
            <person name="Hauser L."/>
            <person name="Chang Y.J."/>
            <person name="Jeffries C.C."/>
            <person name="Chain P."/>
            <person name="Bristow J."/>
            <person name="Eisen J.A."/>
            <person name="Markowitz V."/>
            <person name="Hugenholtz P."/>
            <person name="Kyrpides N.C."/>
            <person name="Klenk H.P."/>
            <person name="Lapidus A."/>
        </authorList>
    </citation>
    <scope>NUCLEOTIDE SEQUENCE [LARGE SCALE GENOMIC DNA]</scope>
    <source>
        <strain evidence="11">DSM 10331 / JCM 15462 / NBRC 103882 / ICP</strain>
    </source>
</reference>
<evidence type="ECO:0000256" key="7">
    <source>
        <dbReference type="ARBA" id="ARBA00023268"/>
    </source>
</evidence>
<dbReference type="SUPFAM" id="SSF53927">
    <property type="entry name" value="Cytidine deaminase-like"/>
    <property type="match status" value="1"/>
</dbReference>
<protein>
    <recommendedName>
        <fullName evidence="8">Bifunctional purine biosynthesis protein PurH</fullName>
    </recommendedName>
    <domain>
        <recommendedName>
            <fullName evidence="8">Phosphoribosylaminoimidazolecarboxamide formyltransferase</fullName>
            <ecNumber evidence="8">2.1.2.3</ecNumber>
        </recommendedName>
        <alternativeName>
            <fullName evidence="8">AICAR transformylase</fullName>
        </alternativeName>
    </domain>
    <domain>
        <recommendedName>
            <fullName evidence="8">IMP cyclohydrolase</fullName>
            <ecNumber evidence="8">3.5.4.10</ecNumber>
        </recommendedName>
        <alternativeName>
            <fullName evidence="8">ATIC</fullName>
        </alternativeName>
        <alternativeName>
            <fullName evidence="8">IMP synthase</fullName>
        </alternativeName>
        <alternativeName>
            <fullName evidence="8">Inosinicase</fullName>
        </alternativeName>
    </domain>
</protein>
<comment type="catalytic activity">
    <reaction evidence="8">
        <text>IMP + H2O = 5-formamido-1-(5-phospho-D-ribosyl)imidazole-4-carboxamide</text>
        <dbReference type="Rhea" id="RHEA:18445"/>
        <dbReference type="ChEBI" id="CHEBI:15377"/>
        <dbReference type="ChEBI" id="CHEBI:58053"/>
        <dbReference type="ChEBI" id="CHEBI:58467"/>
        <dbReference type="EC" id="3.5.4.10"/>
    </reaction>
</comment>